<organism evidence="2 3">
    <name type="scientific">Saguinus oedipus</name>
    <name type="common">Cotton-top tamarin</name>
    <name type="synonym">Oedipomidas oedipus</name>
    <dbReference type="NCBI Taxonomy" id="9490"/>
    <lineage>
        <taxon>Eukaryota</taxon>
        <taxon>Metazoa</taxon>
        <taxon>Chordata</taxon>
        <taxon>Craniata</taxon>
        <taxon>Vertebrata</taxon>
        <taxon>Euteleostomi</taxon>
        <taxon>Mammalia</taxon>
        <taxon>Eutheria</taxon>
        <taxon>Euarchontoglires</taxon>
        <taxon>Primates</taxon>
        <taxon>Haplorrhini</taxon>
        <taxon>Platyrrhini</taxon>
        <taxon>Cebidae</taxon>
        <taxon>Callitrichinae</taxon>
        <taxon>Saguinus</taxon>
    </lineage>
</organism>
<feature type="region of interest" description="Disordered" evidence="1">
    <location>
        <begin position="1"/>
        <end position="41"/>
    </location>
</feature>
<keyword evidence="3" id="KW-1185">Reference proteome</keyword>
<protein>
    <submittedName>
        <fullName evidence="2">Uncharacterized protein</fullName>
    </submittedName>
</protein>
<evidence type="ECO:0000313" key="3">
    <source>
        <dbReference type="Proteomes" id="UP001266305"/>
    </source>
</evidence>
<feature type="compositionally biased region" description="Basic and acidic residues" evidence="1">
    <location>
        <begin position="9"/>
        <end position="22"/>
    </location>
</feature>
<dbReference type="Proteomes" id="UP001266305">
    <property type="component" value="Unassembled WGS sequence"/>
</dbReference>
<proteinExistence type="predicted"/>
<reference evidence="2 3" key="1">
    <citation type="submission" date="2023-05" db="EMBL/GenBank/DDBJ databases">
        <title>B98-5 Cell Line De Novo Hybrid Assembly: An Optical Mapping Approach.</title>
        <authorList>
            <person name="Kananen K."/>
            <person name="Auerbach J.A."/>
            <person name="Kautto E."/>
            <person name="Blachly J.S."/>
        </authorList>
    </citation>
    <scope>NUCLEOTIDE SEQUENCE [LARGE SCALE GENOMIC DNA]</scope>
    <source>
        <strain evidence="2">B95-8</strain>
        <tissue evidence="2">Cell line</tissue>
    </source>
</reference>
<evidence type="ECO:0000256" key="1">
    <source>
        <dbReference type="SAM" id="MobiDB-lite"/>
    </source>
</evidence>
<evidence type="ECO:0000313" key="2">
    <source>
        <dbReference type="EMBL" id="KAK2101405.1"/>
    </source>
</evidence>
<feature type="region of interest" description="Disordered" evidence="1">
    <location>
        <begin position="114"/>
        <end position="265"/>
    </location>
</feature>
<feature type="compositionally biased region" description="Low complexity" evidence="1">
    <location>
        <begin position="205"/>
        <end position="217"/>
    </location>
</feature>
<feature type="compositionally biased region" description="Polar residues" evidence="1">
    <location>
        <begin position="31"/>
        <end position="41"/>
    </location>
</feature>
<gene>
    <name evidence="2" type="ORF">P7K49_019071</name>
</gene>
<name>A0ABQ9UWH5_SAGOE</name>
<dbReference type="EMBL" id="JASSZA010000009">
    <property type="protein sequence ID" value="KAK2101405.1"/>
    <property type="molecule type" value="Genomic_DNA"/>
</dbReference>
<sequence>MSEQPPAHPLEKQRVAPLEKQRVAPPAQVSPALSGTPESFGTHTQIGRVALRVRSPSVSVKETGMLCHLEAAHKQKKQDQLQPCDTEYPVFVYQPAIREANGIIECGACQKRGLEPREEGPPLRSSPTVHRRPGVWGGQDGWGPGQSGQTLCGEPTPPRPQGAPGRVSLAPAQAQAGARRGQRLRLSCQGRTREAGEVSSAAGNPRQQRSPSRPGPGEARKPDRRVSPAVPRSPPAREDPHPGNGAASPRPQARGKPLNSAASAALAWGSHRPSLRLMLCGRPRCTQRKGSAEDRARGGSCDYWEAVGGLYLTPRKADSLSAGPLRHLVANLQHCRFAQSPEVPSLEALLVVATEPSSTPFLCCRVFVVQQIPNSNLLLLVTDPTCDCSIFPPVVQEATEVKYILQSSEMCGVGARAVGGACGAWILSSWASLHHHPSILHRARYVFSTPSLGPSAAS</sequence>
<comment type="caution">
    <text evidence="2">The sequence shown here is derived from an EMBL/GenBank/DDBJ whole genome shotgun (WGS) entry which is preliminary data.</text>
</comment>
<accession>A0ABQ9UWH5</accession>
<feature type="compositionally biased region" description="Gly residues" evidence="1">
    <location>
        <begin position="135"/>
        <end position="146"/>
    </location>
</feature>